<dbReference type="PANTHER" id="PTHR46706:SF12">
    <property type="entry name" value="PROTEIN QUA-1-RELATED"/>
    <property type="match status" value="1"/>
</dbReference>
<reference evidence="7" key="2">
    <citation type="submission" date="2020-12" db="UniProtKB">
        <authorList>
            <consortium name="WormBaseParasite"/>
        </authorList>
    </citation>
    <scope>IDENTIFICATION</scope>
</reference>
<dbReference type="Pfam" id="PF01079">
    <property type="entry name" value="Hint"/>
    <property type="match status" value="1"/>
</dbReference>
<evidence type="ECO:0000256" key="2">
    <source>
        <dbReference type="SAM" id="MobiDB-lite"/>
    </source>
</evidence>
<feature type="compositionally biased region" description="Polar residues" evidence="2">
    <location>
        <begin position="819"/>
        <end position="828"/>
    </location>
</feature>
<dbReference type="Gene3D" id="2.170.16.10">
    <property type="entry name" value="Hedgehog/Intein (Hint) domain"/>
    <property type="match status" value="1"/>
</dbReference>
<dbReference type="GO" id="GO:0016539">
    <property type="term" value="P:intein-mediated protein splicing"/>
    <property type="evidence" value="ECO:0007669"/>
    <property type="project" value="InterPro"/>
</dbReference>
<keyword evidence="3" id="KW-0732">Signal</keyword>
<feature type="compositionally biased region" description="Polar residues" evidence="2">
    <location>
        <begin position="875"/>
        <end position="886"/>
    </location>
</feature>
<keyword evidence="1" id="KW-0217">Developmental protein</keyword>
<proteinExistence type="predicted"/>
<dbReference type="SMART" id="SM00306">
    <property type="entry name" value="HintN"/>
    <property type="match status" value="1"/>
</dbReference>
<feature type="region of interest" description="Disordered" evidence="2">
    <location>
        <begin position="230"/>
        <end position="330"/>
    </location>
</feature>
<feature type="compositionally biased region" description="Basic and acidic residues" evidence="2">
    <location>
        <begin position="241"/>
        <end position="259"/>
    </location>
</feature>
<feature type="compositionally biased region" description="Basic and acidic residues" evidence="2">
    <location>
        <begin position="681"/>
        <end position="691"/>
    </location>
</feature>
<dbReference type="PANTHER" id="PTHR46706">
    <property type="entry name" value="PROTEIN QUA-1-RELATED"/>
    <property type="match status" value="1"/>
</dbReference>
<evidence type="ECO:0000256" key="3">
    <source>
        <dbReference type="SAM" id="SignalP"/>
    </source>
</evidence>
<dbReference type="GeneID" id="36383409"/>
<dbReference type="OMA" id="FGHEFGL"/>
<feature type="region of interest" description="Disordered" evidence="2">
    <location>
        <begin position="453"/>
        <end position="1088"/>
    </location>
</feature>
<dbReference type="RefSeq" id="XP_024510225.1">
    <property type="nucleotide sequence ID" value="XM_024644691.1"/>
</dbReference>
<protein>
    <submittedName>
        <fullName evidence="5 7">Hedgehog protein, Hint domain and Hint domain N-terminal-containing protein</fullName>
    </submittedName>
</protein>
<feature type="compositionally biased region" description="Basic and acidic residues" evidence="2">
    <location>
        <begin position="628"/>
        <end position="648"/>
    </location>
</feature>
<feature type="compositionally biased region" description="Basic and acidic residues" evidence="2">
    <location>
        <begin position="560"/>
        <end position="569"/>
    </location>
</feature>
<dbReference type="InterPro" id="IPR006141">
    <property type="entry name" value="Intein_N"/>
</dbReference>
<feature type="compositionally biased region" description="Basic and acidic residues" evidence="2">
    <location>
        <begin position="500"/>
        <end position="518"/>
    </location>
</feature>
<evidence type="ECO:0000259" key="4">
    <source>
        <dbReference type="SMART" id="SM00306"/>
    </source>
</evidence>
<feature type="compositionally biased region" description="Polar residues" evidence="2">
    <location>
        <begin position="1066"/>
        <end position="1084"/>
    </location>
</feature>
<dbReference type="InterPro" id="IPR003587">
    <property type="entry name" value="Hint_dom_N"/>
</dbReference>
<evidence type="ECO:0000256" key="1">
    <source>
        <dbReference type="ARBA" id="ARBA00022473"/>
    </source>
</evidence>
<dbReference type="EMBL" id="LN609530">
    <property type="protein sequence ID" value="CEF71029.1"/>
    <property type="molecule type" value="Genomic_DNA"/>
</dbReference>
<feature type="compositionally biased region" description="Polar residues" evidence="2">
    <location>
        <begin position="934"/>
        <end position="948"/>
    </location>
</feature>
<evidence type="ECO:0000313" key="5">
    <source>
        <dbReference type="EMBL" id="CEF71029.1"/>
    </source>
</evidence>
<dbReference type="OrthoDB" id="5212at2759"/>
<dbReference type="MEROPS" id="C46.A05"/>
<feature type="compositionally biased region" description="Polar residues" evidence="2">
    <location>
        <begin position="972"/>
        <end position="998"/>
    </location>
</feature>
<feature type="signal peptide" evidence="3">
    <location>
        <begin position="1"/>
        <end position="26"/>
    </location>
</feature>
<evidence type="ECO:0000313" key="8">
    <source>
        <dbReference type="WormBase" id="SRAE_X000035600"/>
    </source>
</evidence>
<organism evidence="5">
    <name type="scientific">Strongyloides ratti</name>
    <name type="common">Parasitic roundworm</name>
    <dbReference type="NCBI Taxonomy" id="34506"/>
    <lineage>
        <taxon>Eukaryota</taxon>
        <taxon>Metazoa</taxon>
        <taxon>Ecdysozoa</taxon>
        <taxon>Nematoda</taxon>
        <taxon>Chromadorea</taxon>
        <taxon>Rhabditida</taxon>
        <taxon>Tylenchina</taxon>
        <taxon>Panagrolaimomorpha</taxon>
        <taxon>Strongyloidoidea</taxon>
        <taxon>Strongyloididae</taxon>
        <taxon>Strongyloides</taxon>
    </lineage>
</organism>
<sequence>MRWRNMFSNLLIVLILPIIFITQTYGLSYRCENDQILIVQSFGNDTIRMHCQKLQLCGYSDLKCTYDREQSACGGKTNFVAYVNQLTPTGKVLHTCCDMTFKDNKNKHIIEHDGNDCFVYELPDGTSDITPGSEASDIIKKNIEVVKNGFTVLKDASQIPEDFGGYTGYRLRLFMLRNKSPPLLIVKAIERTSGGYRVTICRPRCGKFNREGLISHGESISTFDKDITIPKNHIKNNGENNFEKYKEEESHSTRNENHSRQGSSYEESGTKSSEYESKISSKIDTSKSSSESIISTKLSKEKEDAKNSGSYSEGSSKTEPKSGHITSVGKNGEWTAASWTSWTSNTWTTWSTQTWNSWKEHEKELQKNLNTRVRGQVRGDRVTTSELDKKIIEEVRKDIKNKGVDINDYDNLNSHETHEMESREKGFIDNRKVVIINHNNTTYNNYIHNGEKSTTKEKQDTPVQINNSNTFGNVGSSSNNNAKNKLPNDISQVNNINNSKKSDETDKDITKESEEDKNSTSNLTKNKIDRTSSNKHWKNKDKNDDDDDDNNPLRNNNSKIDNEESDSKNRSPNKKPNKSGSNKKDENGDNSNNLSAEKSNGDNGSGISNEENDGGDYKKNHNKPKNNKNKDNKDDGKKKNNSNEKDLTDDNDNDNDNDNNKTNSNNKKENGKNKNNGTGNKTDDNKKDKTNSNKNKNTVDGPKYPESEGDETPTDDKDGKKQISTKLPKDENLKSTKSIDGDKKTSSSTENKKSLENDSGEKSDKNESSKKPNNKSLTKSMEKDGLENSGENDKKDDLDKTDKSLNNSSKTTDEKDNNKTSTPISNLSGGFINKSPDSKEDSKEEFQLPENEGDNNKNSGENTESKEVEEESSEVDGNNLTNTTSVIDIDNGNESIKNEKDIFGNKNENGPDNNKRTDPLSGSGILINEGDNIGTPTKTTDQNRNNTDIIYGEVTNAPGQPGGGNGPDLTDGDNNTPDLSEGGNTPFNLRGSGENNNKLRARPDDNGSVGGGHGNSNTPKSAKKGNNNHKGSDENDSGENDGSSRKVSEPHKLHSNIFRQGPKASGTPTQKAAGTPNTGGSNSDPPGAFNAIAKRNCFAADTIIKTPGGSKRMDELQVGDLVLVPSPEGIQKYEKVEMFYHRKPDYEQKFLIIQTESGKKLSLTELHLIPFGKCNEAINAIHDNEKLQQWMLGSKYAYKVKEGECVVSYDNNNNPIADKIIKVGRKVSKGIYSPITTEGAIVTDGIFTSCFSQIESQATQKLAYDIITMFYRAFGYLTENTQQLIQEIPSSVDMLHQLSWYIIPFAKY</sequence>
<keyword evidence="6" id="KW-1185">Reference proteome</keyword>
<dbReference type="WBParaSite" id="SRAE_X000035600.1">
    <property type="protein sequence ID" value="SRAE_X000035600.1"/>
    <property type="gene ID" value="WBGene00265915"/>
</dbReference>
<feature type="compositionally biased region" description="Low complexity" evidence="2">
    <location>
        <begin position="286"/>
        <end position="297"/>
    </location>
</feature>
<reference evidence="5 6" key="1">
    <citation type="submission" date="2014-09" db="EMBL/GenBank/DDBJ databases">
        <authorList>
            <person name="Martin A.A."/>
        </authorList>
    </citation>
    <scope>NUCLEOTIDE SEQUENCE</scope>
    <source>
        <strain evidence="6">ED321</strain>
        <strain evidence="5">ED321 Heterogonic</strain>
    </source>
</reference>
<dbReference type="InterPro" id="IPR001767">
    <property type="entry name" value="Hedgehog_Hint"/>
</dbReference>
<feature type="compositionally biased region" description="Basic and acidic residues" evidence="2">
    <location>
        <begin position="714"/>
        <end position="770"/>
    </location>
</feature>
<dbReference type="SUPFAM" id="SSF51294">
    <property type="entry name" value="Hedgehog/intein (Hint) domain"/>
    <property type="match status" value="1"/>
</dbReference>
<dbReference type="PROSITE" id="PS50817">
    <property type="entry name" value="INTEIN_N_TER"/>
    <property type="match status" value="1"/>
</dbReference>
<feature type="compositionally biased region" description="Basic and acidic residues" evidence="2">
    <location>
        <begin position="1042"/>
        <end position="1052"/>
    </location>
</feature>
<name>A0A090LTQ9_STRRB</name>
<dbReference type="GO" id="GO:0016540">
    <property type="term" value="P:protein autoprocessing"/>
    <property type="evidence" value="ECO:0007669"/>
    <property type="project" value="InterPro"/>
</dbReference>
<evidence type="ECO:0000313" key="6">
    <source>
        <dbReference type="Proteomes" id="UP000035682"/>
    </source>
</evidence>
<evidence type="ECO:0000313" key="7">
    <source>
        <dbReference type="WBParaSite" id="SRAE_X000035600.1"/>
    </source>
</evidence>
<accession>A0A090LTQ9</accession>
<feature type="compositionally biased region" description="Basic and acidic residues" evidence="2">
    <location>
        <begin position="780"/>
        <end position="803"/>
    </location>
</feature>
<dbReference type="CDD" id="cd00081">
    <property type="entry name" value="Hint"/>
    <property type="match status" value="1"/>
</dbReference>
<feature type="compositionally biased region" description="Polar residues" evidence="2">
    <location>
        <begin position="461"/>
        <end position="499"/>
    </location>
</feature>
<feature type="chain" id="PRO_5015031209" evidence="3">
    <location>
        <begin position="27"/>
        <end position="1308"/>
    </location>
</feature>
<dbReference type="InterPro" id="IPR036844">
    <property type="entry name" value="Hint_dom_sf"/>
</dbReference>
<dbReference type="Proteomes" id="UP000035682">
    <property type="component" value="Unplaced"/>
</dbReference>
<feature type="compositionally biased region" description="Basic and acidic residues" evidence="2">
    <location>
        <begin position="273"/>
        <end position="285"/>
    </location>
</feature>
<dbReference type="CTD" id="36383409"/>
<gene>
    <name evidence="5 7 8" type="ORF">SRAE_X000035600</name>
</gene>
<dbReference type="WormBase" id="SRAE_X000035600">
    <property type="protein sequence ID" value="SRP00444"/>
    <property type="gene ID" value="WBGene00265915"/>
</dbReference>
<dbReference type="InterPro" id="IPR052140">
    <property type="entry name" value="Dev_Signal_Hedgehog-like"/>
</dbReference>
<dbReference type="STRING" id="34506.A0A090LTQ9"/>
<feature type="compositionally biased region" description="Basic and acidic residues" evidence="2">
    <location>
        <begin position="836"/>
        <end position="846"/>
    </location>
</feature>
<feature type="compositionally biased region" description="Polar residues" evidence="2">
    <location>
        <begin position="589"/>
        <end position="609"/>
    </location>
</feature>
<feature type="domain" description="Hint" evidence="4">
    <location>
        <begin position="1095"/>
        <end position="1210"/>
    </location>
</feature>